<feature type="transmembrane region" description="Helical" evidence="6">
    <location>
        <begin position="33"/>
        <end position="54"/>
    </location>
</feature>
<dbReference type="EMBL" id="UINC01097750">
    <property type="protein sequence ID" value="SVC55724.1"/>
    <property type="molecule type" value="Genomic_DNA"/>
</dbReference>
<feature type="transmembrane region" description="Helical" evidence="6">
    <location>
        <begin position="75"/>
        <end position="95"/>
    </location>
</feature>
<evidence type="ECO:0000313" key="8">
    <source>
        <dbReference type="EMBL" id="SVC55724.1"/>
    </source>
</evidence>
<feature type="transmembrane region" description="Helical" evidence="6">
    <location>
        <begin position="107"/>
        <end position="129"/>
    </location>
</feature>
<keyword evidence="4 6" id="KW-1133">Transmembrane helix</keyword>
<proteinExistence type="predicted"/>
<dbReference type="InterPro" id="IPR004869">
    <property type="entry name" value="MMPL_dom"/>
</dbReference>
<dbReference type="Pfam" id="PF03176">
    <property type="entry name" value="MMPL"/>
    <property type="match status" value="1"/>
</dbReference>
<dbReference type="GO" id="GO:0005886">
    <property type="term" value="C:plasma membrane"/>
    <property type="evidence" value="ECO:0007669"/>
    <property type="project" value="UniProtKB-SubCell"/>
</dbReference>
<feature type="non-terminal residue" evidence="8">
    <location>
        <position position="1"/>
    </location>
</feature>
<reference evidence="8" key="1">
    <citation type="submission" date="2018-05" db="EMBL/GenBank/DDBJ databases">
        <authorList>
            <person name="Lanie J.A."/>
            <person name="Ng W.-L."/>
            <person name="Kazmierczak K.M."/>
            <person name="Andrzejewski T.M."/>
            <person name="Davidsen T.M."/>
            <person name="Wayne K.J."/>
            <person name="Tettelin H."/>
            <person name="Glass J.I."/>
            <person name="Rusch D."/>
            <person name="Podicherti R."/>
            <person name="Tsui H.-C.T."/>
            <person name="Winkler M.E."/>
        </authorList>
    </citation>
    <scope>NUCLEOTIDE SEQUENCE</scope>
</reference>
<evidence type="ECO:0000259" key="7">
    <source>
        <dbReference type="Pfam" id="PF03176"/>
    </source>
</evidence>
<feature type="domain" description="Membrane transport protein MMPL" evidence="7">
    <location>
        <begin position="3"/>
        <end position="131"/>
    </location>
</feature>
<dbReference type="SUPFAM" id="SSF82866">
    <property type="entry name" value="Multidrug efflux transporter AcrB transmembrane domain"/>
    <property type="match status" value="1"/>
</dbReference>
<evidence type="ECO:0000256" key="3">
    <source>
        <dbReference type="ARBA" id="ARBA00022692"/>
    </source>
</evidence>
<keyword evidence="2" id="KW-1003">Cell membrane</keyword>
<evidence type="ECO:0000256" key="6">
    <source>
        <dbReference type="SAM" id="Phobius"/>
    </source>
</evidence>
<feature type="transmembrane region" description="Helical" evidence="6">
    <location>
        <begin position="7"/>
        <end position="27"/>
    </location>
</feature>
<feature type="non-terminal residue" evidence="8">
    <location>
        <position position="373"/>
    </location>
</feature>
<name>A0A382N3F8_9ZZZZ</name>
<evidence type="ECO:0000256" key="2">
    <source>
        <dbReference type="ARBA" id="ARBA00022475"/>
    </source>
</evidence>
<keyword evidence="5 6" id="KW-0472">Membrane</keyword>
<dbReference type="PANTHER" id="PTHR33406">
    <property type="entry name" value="MEMBRANE PROTEIN MJ1562-RELATED"/>
    <property type="match status" value="1"/>
</dbReference>
<dbReference type="Gene3D" id="1.20.1640.10">
    <property type="entry name" value="Multidrug efflux transporter AcrB transmembrane domain"/>
    <property type="match status" value="1"/>
</dbReference>
<dbReference type="InterPro" id="IPR050545">
    <property type="entry name" value="Mycobact_MmpL"/>
</dbReference>
<keyword evidence="3 6" id="KW-0812">Transmembrane</keyword>
<comment type="subcellular location">
    <subcellularLocation>
        <location evidence="1">Cell membrane</location>
        <topology evidence="1">Multi-pass membrane protein</topology>
    </subcellularLocation>
</comment>
<protein>
    <recommendedName>
        <fullName evidence="7">Membrane transport protein MMPL domain-containing protein</fullName>
    </recommendedName>
</protein>
<evidence type="ECO:0000256" key="5">
    <source>
        <dbReference type="ARBA" id="ARBA00023136"/>
    </source>
</evidence>
<dbReference type="PANTHER" id="PTHR33406:SF13">
    <property type="entry name" value="MEMBRANE PROTEIN YDFJ"/>
    <property type="match status" value="1"/>
</dbReference>
<gene>
    <name evidence="8" type="ORF">METZ01_LOCUS308578</name>
</gene>
<evidence type="ECO:0000256" key="4">
    <source>
        <dbReference type="ARBA" id="ARBA00022989"/>
    </source>
</evidence>
<organism evidence="8">
    <name type="scientific">marine metagenome</name>
    <dbReference type="NCBI Taxonomy" id="408172"/>
    <lineage>
        <taxon>unclassified sequences</taxon>
        <taxon>metagenomes</taxon>
        <taxon>ecological metagenomes</taxon>
    </lineage>
</organism>
<sequence>STSIITAIFAMLIIGISLTLGFATLTIGSFNTLSMIFVVMFFGLGVDFAVHFSLRFQVGLRDGSVSSSLLSTSKDLLPALLLCTATSMLAFLSFAPTAYLGLAELGIISAGGMSIALFLTMTLLPAWFTQWSPATIVTRVTANPLPQLKISWLGYFVIPLGLVAAFIAKDITFDYNVLAMRDENSEATQTLLTLQEAQLATDYSISVLADSATSAARLKQHLTSLPLVGDVTTPLDFLPSEQSTKQLMLQETAALYANIEEVLPGEPNQQLEPAVDYFKASLQTVDAESRAQYQPLLHTLNAIVKNPERQAQINQNIHRQVQVALNHLNKMLTARPFSIEDIPAAFKGRLITDKNQYLVSVQPKHKLNSRIET</sequence>
<accession>A0A382N3F8</accession>
<dbReference type="AlphaFoldDB" id="A0A382N3F8"/>
<feature type="transmembrane region" description="Helical" evidence="6">
    <location>
        <begin position="150"/>
        <end position="168"/>
    </location>
</feature>
<evidence type="ECO:0000256" key="1">
    <source>
        <dbReference type="ARBA" id="ARBA00004651"/>
    </source>
</evidence>